<name>A0A3B0S8M2_9ZZZZ</name>
<dbReference type="PROSITE" id="PS51007">
    <property type="entry name" value="CYTC"/>
    <property type="match status" value="2"/>
</dbReference>
<dbReference type="GO" id="GO:0020037">
    <property type="term" value="F:heme binding"/>
    <property type="evidence" value="ECO:0007669"/>
    <property type="project" value="InterPro"/>
</dbReference>
<keyword evidence="6" id="KW-0560">Oxidoreductase</keyword>
<evidence type="ECO:0000256" key="6">
    <source>
        <dbReference type="ARBA" id="ARBA00023002"/>
    </source>
</evidence>
<keyword evidence="5" id="KW-0574">Periplasm</keyword>
<proteinExistence type="predicted"/>
<evidence type="ECO:0000256" key="3">
    <source>
        <dbReference type="ARBA" id="ARBA00022723"/>
    </source>
</evidence>
<evidence type="ECO:0000256" key="7">
    <source>
        <dbReference type="ARBA" id="ARBA00023004"/>
    </source>
</evidence>
<sequence>MKIVSYKNHVSTALVVGFLGSTVLSGAIVAGQTGQGPIDKIKVDAKKAELGKRLFFDKRLSGDAAISCATCHQPDKAFSDGLALSKAYPGSKGFRNTPTLMNTAVRKNWFHDGRLGTNLNDVTREMITEDYIMNMDMRLMQERIKQDPVYVKMFKDAGYGEPSNGSVRKAIPEFLKTLTSRNAPFDTDKMTVAAKRGFDLFSGKAGCATCHSGNNFTNDKPYNLGVPENPEIWSDPMRHTTYVAFGTFMGIENIMNIRRDVGAHILSPNVDGRNIGKFVTPTLRELKYTAPYMHNGMFGSLFEVVAFYNQGGGQDKNKDPGIKPLGLTFVEQQDLVAFLESLSGDVLNTAEHAWKEKIPTNYGAIKNWRAVKN</sequence>
<keyword evidence="2" id="KW-0349">Heme</keyword>
<keyword evidence="7" id="KW-0408">Iron</keyword>
<dbReference type="PIRSF" id="PIRSF000294">
    <property type="entry name" value="Cytochrome-c_peroxidase"/>
    <property type="match status" value="1"/>
</dbReference>
<dbReference type="SUPFAM" id="SSF46626">
    <property type="entry name" value="Cytochrome c"/>
    <property type="match status" value="2"/>
</dbReference>
<dbReference type="InterPro" id="IPR004852">
    <property type="entry name" value="Di-haem_cyt_c_peroxidsae"/>
</dbReference>
<dbReference type="Pfam" id="PF03150">
    <property type="entry name" value="CCP_MauG"/>
    <property type="match status" value="1"/>
</dbReference>
<dbReference type="InterPro" id="IPR051395">
    <property type="entry name" value="Cytochrome_c_Peroxidase/MauG"/>
</dbReference>
<keyword evidence="3" id="KW-0479">Metal-binding</keyword>
<dbReference type="InterPro" id="IPR026259">
    <property type="entry name" value="MauG/Cytc_peroxidase"/>
</dbReference>
<dbReference type="PANTHER" id="PTHR30600">
    <property type="entry name" value="CYTOCHROME C PEROXIDASE-RELATED"/>
    <property type="match status" value="1"/>
</dbReference>
<comment type="subcellular location">
    <subcellularLocation>
        <location evidence="1">Periplasm</location>
    </subcellularLocation>
</comment>
<dbReference type="GO" id="GO:0046872">
    <property type="term" value="F:metal ion binding"/>
    <property type="evidence" value="ECO:0007669"/>
    <property type="project" value="UniProtKB-KW"/>
</dbReference>
<dbReference type="Gene3D" id="1.10.760.10">
    <property type="entry name" value="Cytochrome c-like domain"/>
    <property type="match status" value="2"/>
</dbReference>
<accession>A0A3B0S8M2</accession>
<feature type="domain" description="Cytochrome c" evidence="8">
    <location>
        <begin position="192"/>
        <end position="343"/>
    </location>
</feature>
<dbReference type="EMBL" id="UOEC01000103">
    <property type="protein sequence ID" value="VAV92663.1"/>
    <property type="molecule type" value="Genomic_DNA"/>
</dbReference>
<dbReference type="GO" id="GO:0004130">
    <property type="term" value="F:cytochrome-c peroxidase activity"/>
    <property type="evidence" value="ECO:0007669"/>
    <property type="project" value="TreeGrafter"/>
</dbReference>
<dbReference type="InterPro" id="IPR036909">
    <property type="entry name" value="Cyt_c-like_dom_sf"/>
</dbReference>
<dbReference type="InterPro" id="IPR009056">
    <property type="entry name" value="Cyt_c-like_dom"/>
</dbReference>
<gene>
    <name evidence="9" type="ORF">MNBD_ALPHA08-2216</name>
</gene>
<feature type="domain" description="Cytochrome c" evidence="8">
    <location>
        <begin position="46"/>
        <end position="155"/>
    </location>
</feature>
<protein>
    <submittedName>
        <fullName evidence="9">Di-heme cytochrome c peroxidase</fullName>
    </submittedName>
</protein>
<evidence type="ECO:0000313" key="9">
    <source>
        <dbReference type="EMBL" id="VAV92663.1"/>
    </source>
</evidence>
<organism evidence="9">
    <name type="scientific">hydrothermal vent metagenome</name>
    <dbReference type="NCBI Taxonomy" id="652676"/>
    <lineage>
        <taxon>unclassified sequences</taxon>
        <taxon>metagenomes</taxon>
        <taxon>ecological metagenomes</taxon>
    </lineage>
</organism>
<dbReference type="GO" id="GO:0042597">
    <property type="term" value="C:periplasmic space"/>
    <property type="evidence" value="ECO:0007669"/>
    <property type="project" value="UniProtKB-SubCell"/>
</dbReference>
<dbReference type="PANTHER" id="PTHR30600:SF10">
    <property type="entry name" value="BLL6722 PROTEIN"/>
    <property type="match status" value="1"/>
</dbReference>
<evidence type="ECO:0000259" key="8">
    <source>
        <dbReference type="PROSITE" id="PS51007"/>
    </source>
</evidence>
<reference evidence="9" key="1">
    <citation type="submission" date="2018-06" db="EMBL/GenBank/DDBJ databases">
        <authorList>
            <person name="Zhirakovskaya E."/>
        </authorList>
    </citation>
    <scope>NUCLEOTIDE SEQUENCE</scope>
</reference>
<keyword evidence="4" id="KW-0732">Signal</keyword>
<keyword evidence="9" id="KW-0575">Peroxidase</keyword>
<evidence type="ECO:0000256" key="4">
    <source>
        <dbReference type="ARBA" id="ARBA00022729"/>
    </source>
</evidence>
<evidence type="ECO:0000256" key="2">
    <source>
        <dbReference type="ARBA" id="ARBA00022617"/>
    </source>
</evidence>
<dbReference type="GO" id="GO:0009055">
    <property type="term" value="F:electron transfer activity"/>
    <property type="evidence" value="ECO:0007669"/>
    <property type="project" value="InterPro"/>
</dbReference>
<evidence type="ECO:0000256" key="5">
    <source>
        <dbReference type="ARBA" id="ARBA00022764"/>
    </source>
</evidence>
<dbReference type="AlphaFoldDB" id="A0A3B0S8M2"/>
<evidence type="ECO:0000256" key="1">
    <source>
        <dbReference type="ARBA" id="ARBA00004418"/>
    </source>
</evidence>